<evidence type="ECO:0000256" key="4">
    <source>
        <dbReference type="ARBA" id="ARBA00022723"/>
    </source>
</evidence>
<dbReference type="InterPro" id="IPR017972">
    <property type="entry name" value="Cyt_P450_CS"/>
</dbReference>
<evidence type="ECO:0000256" key="11">
    <source>
        <dbReference type="SAM" id="Phobius"/>
    </source>
</evidence>
<dbReference type="InterPro" id="IPR047146">
    <property type="entry name" value="Cyt_P450_E_CYP52_fungi"/>
</dbReference>
<dbReference type="AlphaFoldDB" id="A0A8H2ZQK2"/>
<dbReference type="InterPro" id="IPR036396">
    <property type="entry name" value="Cyt_P450_sf"/>
</dbReference>
<dbReference type="CDD" id="cd11063">
    <property type="entry name" value="CYP52"/>
    <property type="match status" value="1"/>
</dbReference>
<evidence type="ECO:0000256" key="2">
    <source>
        <dbReference type="ARBA" id="ARBA00010617"/>
    </source>
</evidence>
<evidence type="ECO:0000256" key="7">
    <source>
        <dbReference type="ARBA" id="ARBA00023026"/>
    </source>
</evidence>
<evidence type="ECO:0000256" key="1">
    <source>
        <dbReference type="ARBA" id="ARBA00001971"/>
    </source>
</evidence>
<keyword evidence="11" id="KW-1133">Transmembrane helix</keyword>
<evidence type="ECO:0000256" key="6">
    <source>
        <dbReference type="ARBA" id="ARBA00023004"/>
    </source>
</evidence>
<dbReference type="Pfam" id="PF00067">
    <property type="entry name" value="p450"/>
    <property type="match status" value="1"/>
</dbReference>
<dbReference type="EMBL" id="CAJHIA010000009">
    <property type="protein sequence ID" value="CAD6443010.1"/>
    <property type="molecule type" value="Genomic_DNA"/>
</dbReference>
<keyword evidence="4 9" id="KW-0479">Metal-binding</keyword>
<keyword evidence="13" id="KW-1185">Reference proteome</keyword>
<keyword evidence="6 9" id="KW-0408">Iron</keyword>
<dbReference type="GO" id="GO:0004497">
    <property type="term" value="F:monooxygenase activity"/>
    <property type="evidence" value="ECO:0007669"/>
    <property type="project" value="UniProtKB-KW"/>
</dbReference>
<feature type="transmembrane region" description="Helical" evidence="11">
    <location>
        <begin position="6"/>
        <end position="22"/>
    </location>
</feature>
<dbReference type="PANTHER" id="PTHR24287:SF1">
    <property type="entry name" value="P450, PUTATIVE (EUROFUNG)-RELATED"/>
    <property type="match status" value="1"/>
</dbReference>
<comment type="caution">
    <text evidence="12">The sequence shown here is derived from an EMBL/GenBank/DDBJ whole genome shotgun (WGS) entry which is preliminary data.</text>
</comment>
<keyword evidence="11" id="KW-0472">Membrane</keyword>
<keyword evidence="5 10" id="KW-0560">Oxidoreductase</keyword>
<dbReference type="InterPro" id="IPR002401">
    <property type="entry name" value="Cyt_P450_E_grp-I"/>
</dbReference>
<dbReference type="SUPFAM" id="SSF48264">
    <property type="entry name" value="Cytochrome P450"/>
    <property type="match status" value="1"/>
</dbReference>
<dbReference type="GO" id="GO:0016705">
    <property type="term" value="F:oxidoreductase activity, acting on paired donors, with incorporation or reduction of molecular oxygen"/>
    <property type="evidence" value="ECO:0007669"/>
    <property type="project" value="InterPro"/>
</dbReference>
<evidence type="ECO:0000256" key="10">
    <source>
        <dbReference type="RuleBase" id="RU000461"/>
    </source>
</evidence>
<dbReference type="GO" id="GO:0005506">
    <property type="term" value="F:iron ion binding"/>
    <property type="evidence" value="ECO:0007669"/>
    <property type="project" value="InterPro"/>
</dbReference>
<dbReference type="InterPro" id="IPR001128">
    <property type="entry name" value="Cyt_P450"/>
</dbReference>
<evidence type="ECO:0000256" key="9">
    <source>
        <dbReference type="PIRSR" id="PIRSR602401-1"/>
    </source>
</evidence>
<evidence type="ECO:0000256" key="5">
    <source>
        <dbReference type="ARBA" id="ARBA00023002"/>
    </source>
</evidence>
<gene>
    <name evidence="12" type="ORF">SCLTRI_LOCUS2802</name>
</gene>
<dbReference type="PANTHER" id="PTHR24287">
    <property type="entry name" value="P450, PUTATIVE (EUROFUNG)-RELATED"/>
    <property type="match status" value="1"/>
</dbReference>
<keyword evidence="3 9" id="KW-0349">Heme</keyword>
<dbReference type="Proteomes" id="UP000624404">
    <property type="component" value="Unassembled WGS sequence"/>
</dbReference>
<dbReference type="PRINTS" id="PR00385">
    <property type="entry name" value="P450"/>
</dbReference>
<dbReference type="PRINTS" id="PR00463">
    <property type="entry name" value="EP450I"/>
</dbReference>
<evidence type="ECO:0000256" key="3">
    <source>
        <dbReference type="ARBA" id="ARBA00022617"/>
    </source>
</evidence>
<protein>
    <submittedName>
        <fullName evidence="12">61a820c4-936a-4045-a2ca-38457253d72e</fullName>
    </submittedName>
</protein>
<evidence type="ECO:0000313" key="12">
    <source>
        <dbReference type="EMBL" id="CAD6443010.1"/>
    </source>
</evidence>
<keyword evidence="11" id="KW-0812">Transmembrane</keyword>
<evidence type="ECO:0000313" key="13">
    <source>
        <dbReference type="Proteomes" id="UP000624404"/>
    </source>
</evidence>
<dbReference type="GO" id="GO:0020037">
    <property type="term" value="F:heme binding"/>
    <property type="evidence" value="ECO:0007669"/>
    <property type="project" value="InterPro"/>
</dbReference>
<dbReference type="PROSITE" id="PS00086">
    <property type="entry name" value="CYTOCHROME_P450"/>
    <property type="match status" value="1"/>
</dbReference>
<sequence>MTSTSVWIASFVLFYYIASRLYKSHTYSAKLRDFHCEEPVTQETVSRWPLGLDYFKRSLHAEQGKYFPNFLQSNVERYGTTFRYTIMSSSTLFTIDPRNLKAILATQFDDFQLGRIRTGAFWPMLGNGIFTQDGHAWKVTRDMVRPQFTRDQISDLEVEERHVQNLMRAIDARLQDQWSAEIDLQALFFRLTIDSATEVLLGQSANSQLLKLPENHDKVDDTGIDFAAEFDNALSWTSLRCRFADKYWLATSKDFTNSCNRCNEYVDHFVQLALTRNSLGKSQDEDDVSGAKKRYIYLDALAKETHDPVELRSQCLHLLLAGRDTTASLLGWLFLSLAQNPSYYQKLRNIIIEDFGTYENPSEITFSDLKRCRYLQYYMNEALRLYPPVPHNVRQANKDTTLPYGGGKDGKSKVFIPKGSMVEYSVFAMHRRKDTWGDDADEFRPERWEGKKLGWEFLPFNGGARVCIGQQFALNEAGYITVRLLQRFDMIESMETDPVIKHDYKLTDAPANGVKVKLHIPTA</sequence>
<keyword evidence="8 10" id="KW-0503">Monooxygenase</keyword>
<organism evidence="12 13">
    <name type="scientific">Sclerotinia trifoliorum</name>
    <dbReference type="NCBI Taxonomy" id="28548"/>
    <lineage>
        <taxon>Eukaryota</taxon>
        <taxon>Fungi</taxon>
        <taxon>Dikarya</taxon>
        <taxon>Ascomycota</taxon>
        <taxon>Pezizomycotina</taxon>
        <taxon>Leotiomycetes</taxon>
        <taxon>Helotiales</taxon>
        <taxon>Sclerotiniaceae</taxon>
        <taxon>Sclerotinia</taxon>
    </lineage>
</organism>
<dbReference type="OrthoDB" id="1470350at2759"/>
<comment type="similarity">
    <text evidence="2 10">Belongs to the cytochrome P450 family.</text>
</comment>
<comment type="cofactor">
    <cofactor evidence="1 9">
        <name>heme</name>
        <dbReference type="ChEBI" id="CHEBI:30413"/>
    </cofactor>
</comment>
<proteinExistence type="inferred from homology"/>
<feature type="binding site" description="axial binding residue" evidence="9">
    <location>
        <position position="467"/>
    </location>
    <ligand>
        <name>heme</name>
        <dbReference type="ChEBI" id="CHEBI:30413"/>
    </ligand>
    <ligandPart>
        <name>Fe</name>
        <dbReference type="ChEBI" id="CHEBI:18248"/>
    </ligandPart>
</feature>
<dbReference type="Gene3D" id="1.10.630.10">
    <property type="entry name" value="Cytochrome P450"/>
    <property type="match status" value="1"/>
</dbReference>
<name>A0A8H2ZQK2_9HELO</name>
<evidence type="ECO:0000256" key="8">
    <source>
        <dbReference type="ARBA" id="ARBA00023033"/>
    </source>
</evidence>
<reference evidence="12" key="1">
    <citation type="submission" date="2020-10" db="EMBL/GenBank/DDBJ databases">
        <authorList>
            <person name="Kusch S."/>
        </authorList>
    </citation>
    <scope>NUCLEOTIDE SEQUENCE</scope>
    <source>
        <strain evidence="12">SwB9</strain>
    </source>
</reference>
<keyword evidence="7" id="KW-0843">Virulence</keyword>
<accession>A0A8H2ZQK2</accession>